<dbReference type="Proteomes" id="UP000238348">
    <property type="component" value="Chromosome"/>
</dbReference>
<dbReference type="AlphaFoldDB" id="A0A2L0EQU2"/>
<dbReference type="OrthoDB" id="5526603at2"/>
<feature type="region of interest" description="Disordered" evidence="1">
    <location>
        <begin position="22"/>
        <end position="70"/>
    </location>
</feature>
<evidence type="ECO:0000313" key="4">
    <source>
        <dbReference type="Proteomes" id="UP000238348"/>
    </source>
</evidence>
<evidence type="ECO:0000256" key="1">
    <source>
        <dbReference type="SAM" id="MobiDB-lite"/>
    </source>
</evidence>
<gene>
    <name evidence="3" type="ORF">SOCE26_030760</name>
</gene>
<evidence type="ECO:0000256" key="2">
    <source>
        <dbReference type="SAM" id="SignalP"/>
    </source>
</evidence>
<feature type="chain" id="PRO_5014947204" description="Secreted protein" evidence="2">
    <location>
        <begin position="20"/>
        <end position="149"/>
    </location>
</feature>
<name>A0A2L0EQU2_SORCE</name>
<feature type="compositionally biased region" description="Low complexity" evidence="1">
    <location>
        <begin position="37"/>
        <end position="67"/>
    </location>
</feature>
<feature type="compositionally biased region" description="Pro residues" evidence="1">
    <location>
        <begin position="27"/>
        <end position="36"/>
    </location>
</feature>
<proteinExistence type="predicted"/>
<accession>A0A2L0EQU2</accession>
<sequence length="149" mass="15054">MTTSWITRSLVLAGITALAGCHKEAPPQAPPAPGPAPSDGSQTSRGDTTSGGDTPAAGSGSNAAPGPRCATDADCVVSCAREGDCCDQLCPPCDQAFHREALGALQQWRAERCAAASCPVAKCMAPKEDSVARCSAGQCVAERVPRAAQ</sequence>
<reference evidence="3 4" key="1">
    <citation type="submission" date="2015-09" db="EMBL/GenBank/DDBJ databases">
        <title>Sorangium comparison.</title>
        <authorList>
            <person name="Zaburannyi N."/>
            <person name="Bunk B."/>
            <person name="Overmann J."/>
            <person name="Mueller R."/>
        </authorList>
    </citation>
    <scope>NUCLEOTIDE SEQUENCE [LARGE SCALE GENOMIC DNA]</scope>
    <source>
        <strain evidence="3 4">So ce26</strain>
    </source>
</reference>
<dbReference type="EMBL" id="CP012673">
    <property type="protein sequence ID" value="AUX41654.1"/>
    <property type="molecule type" value="Genomic_DNA"/>
</dbReference>
<evidence type="ECO:0008006" key="5">
    <source>
        <dbReference type="Google" id="ProtNLM"/>
    </source>
</evidence>
<evidence type="ECO:0000313" key="3">
    <source>
        <dbReference type="EMBL" id="AUX41654.1"/>
    </source>
</evidence>
<organism evidence="3 4">
    <name type="scientific">Sorangium cellulosum</name>
    <name type="common">Polyangium cellulosum</name>
    <dbReference type="NCBI Taxonomy" id="56"/>
    <lineage>
        <taxon>Bacteria</taxon>
        <taxon>Pseudomonadati</taxon>
        <taxon>Myxococcota</taxon>
        <taxon>Polyangia</taxon>
        <taxon>Polyangiales</taxon>
        <taxon>Polyangiaceae</taxon>
        <taxon>Sorangium</taxon>
    </lineage>
</organism>
<protein>
    <recommendedName>
        <fullName evidence="5">Secreted protein</fullName>
    </recommendedName>
</protein>
<keyword evidence="2" id="KW-0732">Signal</keyword>
<dbReference type="RefSeq" id="WP_104980146.1">
    <property type="nucleotide sequence ID" value="NZ_CP012673.1"/>
</dbReference>
<feature type="signal peptide" evidence="2">
    <location>
        <begin position="1"/>
        <end position="19"/>
    </location>
</feature>